<reference evidence="12 13" key="1">
    <citation type="journal article" date="2011" name="Genome Res.">
        <title>Phylogeny-wide analysis of social amoeba genomes highlights ancient origins for complex intercellular communication.</title>
        <authorList>
            <person name="Heidel A.J."/>
            <person name="Lawal H.M."/>
            <person name="Felder M."/>
            <person name="Schilde C."/>
            <person name="Helps N.R."/>
            <person name="Tunggal B."/>
            <person name="Rivero F."/>
            <person name="John U."/>
            <person name="Schleicher M."/>
            <person name="Eichinger L."/>
            <person name="Platzer M."/>
            <person name="Noegel A.A."/>
            <person name="Schaap P."/>
            <person name="Gloeckner G."/>
        </authorList>
    </citation>
    <scope>NUCLEOTIDE SEQUENCE [LARGE SCALE GENOMIC DNA]</scope>
    <source>
        <strain evidence="13">ATCC 26659 / Pp 5 / PN500</strain>
    </source>
</reference>
<dbReference type="Pfam" id="PF00225">
    <property type="entry name" value="Kinesin"/>
    <property type="match status" value="1"/>
</dbReference>
<evidence type="ECO:0000313" key="13">
    <source>
        <dbReference type="Proteomes" id="UP000001396"/>
    </source>
</evidence>
<evidence type="ECO:0000256" key="9">
    <source>
        <dbReference type="RuleBase" id="RU000394"/>
    </source>
</evidence>
<dbReference type="InterPro" id="IPR001752">
    <property type="entry name" value="Kinesin_motor_dom"/>
</dbReference>
<evidence type="ECO:0000313" key="12">
    <source>
        <dbReference type="EMBL" id="EFA81602.1"/>
    </source>
</evidence>
<dbReference type="InParanoid" id="D3BAL5"/>
<dbReference type="SMART" id="SM00129">
    <property type="entry name" value="KISc"/>
    <property type="match status" value="1"/>
</dbReference>
<dbReference type="SUPFAM" id="SSF52540">
    <property type="entry name" value="P-loop containing nucleoside triphosphate hydrolases"/>
    <property type="match status" value="1"/>
</dbReference>
<dbReference type="OMA" id="FQLNRDS"/>
<dbReference type="PANTHER" id="PTHR47968:SF13">
    <property type="entry name" value="KINESIN-LIKE PROTEIN KIF19 ISOFORM X1"/>
    <property type="match status" value="1"/>
</dbReference>
<feature type="region of interest" description="Disordered" evidence="10">
    <location>
        <begin position="400"/>
        <end position="422"/>
    </location>
</feature>
<keyword evidence="3 8" id="KW-0547">Nucleotide-binding</keyword>
<dbReference type="InterPro" id="IPR036961">
    <property type="entry name" value="Kinesin_motor_dom_sf"/>
</dbReference>
<evidence type="ECO:0000259" key="11">
    <source>
        <dbReference type="PROSITE" id="PS50067"/>
    </source>
</evidence>
<sequence>MFKNNNNNSNNNNTSNISTGNGSSNIFVAIRVRPETEEEINDRATKTVVRVVDSNVITLDTVSPPSIRLRQHSQNDSEQRFIFDRVFDQFATQKEVFENTTKDVIKYVVNGFNATVFAYGATGAGKTHTMIGNEKSGPGVMVLTMRDLFEEVEKNNNKLKISMSYLEIYNENIYDLLVNDSKPLGLREDASRQVVVADLTERYPTSSNEVFKMLEFGNTNRKQSPTNVNKVSSRSHAILQVFIRSANTSGNVTSGKLSLIDLAGSERAAKTMNRGVRLVEGANINKSLLSLANCINALAGKPGQYIPYRDSKLTRILKDSLGGNCKTVMIANISPNSTSYEETHNTLVYANRAKDIKTRVAKNVLNVNTHLSQYTEIIKELREEIRSLKYKLSDRGEIEASDMEDSNNNNNHHNNSMNGSTLMDSTFDDTYVNQISDEINQNLNETLNLKKMQSCLDDQAEQIQSAMDNSRSIINTFLNDPDKAEIVKELKEEYLQKKQELQSIETKQSEIQVDLNEKDTWRKKLQLDLPSNIKCQKYQNYLIQQARAASLELDRWDISDKFLKQNKSQQERINEMAQLEKNHCQAIDVLYSALTEGWRIINDNVPNTSIPVEFVNNFLICSKLRNRYMNGGDSSAKKLPKQKQQQHQLVQQQLNSSQNEDQQSPPLQQQKQQPVQQKVQQQPQPVRQPKSILKKTPAPAANLVPTLTKKRVLDQDSNSPMEEQPRVLKKPTLQSNKPGSRTILEAIQVSNNNQVPEQPPAAKPVRQLRPLGISQTSVQLKRIPQQPLQSNPILTQHQPIQPISKPQPTNSTKTLQPTINSNLAVNGNTDAVKRVKFNPNHQPPTITPDENNQQINIEENNNIDNQKTLRPMKTRIIITKKVPTSLVATKKVK</sequence>
<dbReference type="GeneID" id="31361077"/>
<dbReference type="Gene3D" id="3.40.850.10">
    <property type="entry name" value="Kinesin motor domain"/>
    <property type="match status" value="1"/>
</dbReference>
<evidence type="ECO:0000256" key="1">
    <source>
        <dbReference type="ARBA" id="ARBA00022448"/>
    </source>
</evidence>
<dbReference type="GO" id="GO:0007018">
    <property type="term" value="P:microtubule-based movement"/>
    <property type="evidence" value="ECO:0007669"/>
    <property type="project" value="InterPro"/>
</dbReference>
<keyword evidence="13" id="KW-1185">Reference proteome</keyword>
<dbReference type="EMBL" id="ADBJ01000025">
    <property type="protein sequence ID" value="EFA81602.1"/>
    <property type="molecule type" value="Genomic_DNA"/>
</dbReference>
<feature type="domain" description="Kinesin motor" evidence="11">
    <location>
        <begin position="25"/>
        <end position="356"/>
    </location>
</feature>
<dbReference type="PROSITE" id="PS50067">
    <property type="entry name" value="KINESIN_MOTOR_2"/>
    <property type="match status" value="1"/>
</dbReference>
<feature type="binding site" evidence="8">
    <location>
        <begin position="120"/>
        <end position="127"/>
    </location>
    <ligand>
        <name>ATP</name>
        <dbReference type="ChEBI" id="CHEBI:30616"/>
    </ligand>
</feature>
<keyword evidence="6 8" id="KW-0505">Motor protein</keyword>
<dbReference type="PANTHER" id="PTHR47968">
    <property type="entry name" value="CENTROMERE PROTEIN E"/>
    <property type="match status" value="1"/>
</dbReference>
<evidence type="ECO:0000256" key="10">
    <source>
        <dbReference type="SAM" id="MobiDB-lite"/>
    </source>
</evidence>
<name>D3BAL5_HETP5</name>
<dbReference type="PRINTS" id="PR00380">
    <property type="entry name" value="KINESINHEAVY"/>
</dbReference>
<dbReference type="InterPro" id="IPR027640">
    <property type="entry name" value="Kinesin-like_fam"/>
</dbReference>
<keyword evidence="5" id="KW-0175">Coiled coil</keyword>
<dbReference type="RefSeq" id="XP_020433719.1">
    <property type="nucleotide sequence ID" value="XM_020576470.1"/>
</dbReference>
<comment type="caution">
    <text evidence="12">The sequence shown here is derived from an EMBL/GenBank/DDBJ whole genome shotgun (WGS) entry which is preliminary data.</text>
</comment>
<dbReference type="PROSITE" id="PS00411">
    <property type="entry name" value="KINESIN_MOTOR_1"/>
    <property type="match status" value="1"/>
</dbReference>
<keyword evidence="1" id="KW-0813">Transport</keyword>
<evidence type="ECO:0000256" key="8">
    <source>
        <dbReference type="PROSITE-ProRule" id="PRU00283"/>
    </source>
</evidence>
<dbReference type="GO" id="GO:0003777">
    <property type="term" value="F:microtubule motor activity"/>
    <property type="evidence" value="ECO:0007669"/>
    <property type="project" value="InterPro"/>
</dbReference>
<dbReference type="FunFam" id="3.40.850.10:FF:000054">
    <property type="entry name" value="Kinesin-like protein"/>
    <property type="match status" value="1"/>
</dbReference>
<keyword evidence="4 8" id="KW-0067">ATP-binding</keyword>
<protein>
    <recommendedName>
        <fullName evidence="9">Kinesin-like protein</fullName>
    </recommendedName>
</protein>
<dbReference type="GO" id="GO:0005874">
    <property type="term" value="C:microtubule"/>
    <property type="evidence" value="ECO:0007669"/>
    <property type="project" value="UniProtKB-KW"/>
</dbReference>
<feature type="region of interest" description="Disordered" evidence="10">
    <location>
        <begin position="1"/>
        <end position="20"/>
    </location>
</feature>
<evidence type="ECO:0000256" key="3">
    <source>
        <dbReference type="ARBA" id="ARBA00022741"/>
    </source>
</evidence>
<organism evidence="12 13">
    <name type="scientific">Heterostelium pallidum (strain ATCC 26659 / Pp 5 / PN500)</name>
    <name type="common">Cellular slime mold</name>
    <name type="synonym">Polysphondylium pallidum</name>
    <dbReference type="NCBI Taxonomy" id="670386"/>
    <lineage>
        <taxon>Eukaryota</taxon>
        <taxon>Amoebozoa</taxon>
        <taxon>Evosea</taxon>
        <taxon>Eumycetozoa</taxon>
        <taxon>Dictyostelia</taxon>
        <taxon>Acytosteliales</taxon>
        <taxon>Acytosteliaceae</taxon>
        <taxon>Heterostelium</taxon>
    </lineage>
</organism>
<evidence type="ECO:0000256" key="7">
    <source>
        <dbReference type="ARBA" id="ARBA00060769"/>
    </source>
</evidence>
<dbReference type="GO" id="GO:0008017">
    <property type="term" value="F:microtubule binding"/>
    <property type="evidence" value="ECO:0007669"/>
    <property type="project" value="InterPro"/>
</dbReference>
<dbReference type="STRING" id="670386.D3BAL5"/>
<accession>D3BAL5</accession>
<evidence type="ECO:0000256" key="4">
    <source>
        <dbReference type="ARBA" id="ARBA00022840"/>
    </source>
</evidence>
<feature type="region of interest" description="Disordered" evidence="10">
    <location>
        <begin position="631"/>
        <end position="739"/>
    </location>
</feature>
<dbReference type="InterPro" id="IPR019821">
    <property type="entry name" value="Kinesin_motor_CS"/>
</dbReference>
<feature type="compositionally biased region" description="Low complexity" evidence="10">
    <location>
        <begin position="642"/>
        <end position="690"/>
    </location>
</feature>
<dbReference type="Proteomes" id="UP000001396">
    <property type="component" value="Unassembled WGS sequence"/>
</dbReference>
<evidence type="ECO:0000256" key="6">
    <source>
        <dbReference type="ARBA" id="ARBA00023175"/>
    </source>
</evidence>
<dbReference type="FunCoup" id="D3BAL5">
    <property type="interactions" value="151"/>
</dbReference>
<dbReference type="AlphaFoldDB" id="D3BAL5"/>
<comment type="similarity">
    <text evidence="7">Belongs to the TRAFAC class myosin-kinesin ATPase superfamily. Kinesin family. KIN-8 subfamily.</text>
</comment>
<dbReference type="InterPro" id="IPR027417">
    <property type="entry name" value="P-loop_NTPase"/>
</dbReference>
<evidence type="ECO:0000256" key="5">
    <source>
        <dbReference type="ARBA" id="ARBA00023054"/>
    </source>
</evidence>
<evidence type="ECO:0000256" key="2">
    <source>
        <dbReference type="ARBA" id="ARBA00022701"/>
    </source>
</evidence>
<keyword evidence="2 9" id="KW-0493">Microtubule</keyword>
<proteinExistence type="inferred from homology"/>
<gene>
    <name evidence="12" type="primary">kif10</name>
    <name evidence="12" type="ORF">PPL_05593</name>
</gene>
<dbReference type="GO" id="GO:0005524">
    <property type="term" value="F:ATP binding"/>
    <property type="evidence" value="ECO:0007669"/>
    <property type="project" value="UniProtKB-UniRule"/>
</dbReference>